<evidence type="ECO:0000313" key="1">
    <source>
        <dbReference type="EMBL" id="MPL63126.1"/>
    </source>
</evidence>
<dbReference type="Gene3D" id="3.10.620.30">
    <property type="match status" value="1"/>
</dbReference>
<reference evidence="1" key="1">
    <citation type="submission" date="2019-08" db="EMBL/GenBank/DDBJ databases">
        <authorList>
            <person name="Kucharzyk K."/>
            <person name="Murdoch R.W."/>
            <person name="Higgins S."/>
            <person name="Loffler F."/>
        </authorList>
    </citation>
    <scope>NUCLEOTIDE SEQUENCE</scope>
</reference>
<protein>
    <recommendedName>
        <fullName evidence="2">DUF3857 domain-containing protein</fullName>
    </recommendedName>
</protein>
<proteinExistence type="predicted"/>
<evidence type="ECO:0008006" key="2">
    <source>
        <dbReference type="Google" id="ProtNLM"/>
    </source>
</evidence>
<name>A0A644T856_9ZZZZ</name>
<accession>A0A644T856</accession>
<dbReference type="Gene3D" id="2.60.120.1130">
    <property type="match status" value="1"/>
</dbReference>
<sequence length="665" mass="76499">MNKILLTLLLITFSCVTFSQKNSIKFGKIDPELLKMTTCELDSSAGALIISDIGDVYINYDDLNGFKINMIRHLRVKVFNSTAFDLAKFKLKCYKSGDLEEKYTRIRAASYNLNESGKMETTELSKDNIFTDRISNKEKSYNFSVPNIREGSVFEVEYTLTSKLFWQLPEWEFQTKYPTLLSELNVAVPEYFIYKRQMRGYISPSFTESKKNARSILFRDGNYTEAVTYSENADKYVFINVPALYEEPFMNDISNYTAAIEFELAAIQFPRNYKDYTSSWDKIDKLLWNDEEFGVPLKRGSPLKKEAEVLKMTIPDPMKRMIAAHEIIRNSIKFDGRNSLYLSKSLNKVWENKTGKSSDINLLLISFLNECDIETHPVILSTRENGIINPAQIMLSKFNYVIAEAVIDSARILLDATDKKLTWNIIPEACQNGKGRRVSRDSRLNDWVDLNGKTPNEETYFYQVKMDSSGNIKGNFSLMLSELQAVDAAEKIRNANTEEDYINEIEASFTGMYIDNYTIENLDDRTNPLIVKMDGGFRHSIDESVKDVIFFNPGMGALIDENPFKAETRMYPIDFIRPKINKVICMISIPEGYEVAELPQNMNLGVSEKRGYYRYNIVVNGNNIQLSAMLNINSSLITYDSYEELRELFNRIVAKNNEMVVLKKI</sequence>
<organism evidence="1">
    <name type="scientific">bioreactor metagenome</name>
    <dbReference type="NCBI Taxonomy" id="1076179"/>
    <lineage>
        <taxon>unclassified sequences</taxon>
        <taxon>metagenomes</taxon>
        <taxon>ecological metagenomes</taxon>
    </lineage>
</organism>
<dbReference type="PROSITE" id="PS51257">
    <property type="entry name" value="PROKAR_LIPOPROTEIN"/>
    <property type="match status" value="1"/>
</dbReference>
<gene>
    <name evidence="1" type="ORF">SDC9_08746</name>
</gene>
<comment type="caution">
    <text evidence="1">The sequence shown here is derived from an EMBL/GenBank/DDBJ whole genome shotgun (WGS) entry which is preliminary data.</text>
</comment>
<dbReference type="Gene3D" id="2.60.40.3140">
    <property type="match status" value="1"/>
</dbReference>
<dbReference type="EMBL" id="VSSQ01000020">
    <property type="protein sequence ID" value="MPL63126.1"/>
    <property type="molecule type" value="Genomic_DNA"/>
</dbReference>
<dbReference type="AlphaFoldDB" id="A0A644T856"/>